<evidence type="ECO:0000313" key="2">
    <source>
        <dbReference type="Proteomes" id="UP000046784"/>
    </source>
</evidence>
<dbReference type="Proteomes" id="UP000046784">
    <property type="component" value="Unassembled WGS sequence"/>
</dbReference>
<name>A0AAI9EMF3_YERFR</name>
<dbReference type="EMBL" id="CGCB01000007">
    <property type="protein sequence ID" value="CFQ96130.1"/>
    <property type="molecule type" value="Genomic_DNA"/>
</dbReference>
<comment type="caution">
    <text evidence="1">The sequence shown here is derived from an EMBL/GenBank/DDBJ whole genome shotgun (WGS) entry which is preliminary data.</text>
</comment>
<reference evidence="1 2" key="1">
    <citation type="submission" date="2015-03" db="EMBL/GenBank/DDBJ databases">
        <authorList>
            <consortium name="Pathogen Informatics"/>
            <person name="Murphy D."/>
        </authorList>
    </citation>
    <scope>NUCLEOTIDE SEQUENCE [LARGE SCALE GENOMIC DNA]</scope>
    <source>
        <strain evidence="1 2">3400/83</strain>
    </source>
</reference>
<proteinExistence type="predicted"/>
<sequence length="65" mass="7290">MTAIDQFAAHVGLDWADKKHDVCVQFKNGERTFHVIEHTPEALDIWLNALHKQVKGKIAVARPSG</sequence>
<evidence type="ECO:0000313" key="1">
    <source>
        <dbReference type="EMBL" id="CFQ96130.1"/>
    </source>
</evidence>
<accession>A0AAI9EMF3</accession>
<dbReference type="AlphaFoldDB" id="A0AAI9EMF3"/>
<organism evidence="1 2">
    <name type="scientific">Yersinia frederiksenii</name>
    <dbReference type="NCBI Taxonomy" id="29484"/>
    <lineage>
        <taxon>Bacteria</taxon>
        <taxon>Pseudomonadati</taxon>
        <taxon>Pseudomonadota</taxon>
        <taxon>Gammaproteobacteria</taxon>
        <taxon>Enterobacterales</taxon>
        <taxon>Yersiniaceae</taxon>
        <taxon>Yersinia</taxon>
    </lineage>
</organism>
<gene>
    <name evidence="1" type="ORF">ERS008524_01482</name>
</gene>
<protein>
    <submittedName>
        <fullName evidence="1">Uncharacterized protein</fullName>
    </submittedName>
</protein>